<dbReference type="PROSITE" id="PS51683">
    <property type="entry name" value="SAM_OMT_II"/>
    <property type="match status" value="1"/>
</dbReference>
<keyword evidence="2" id="KW-0808">Transferase</keyword>
<feature type="domain" description="O-methyltransferase C-terminal" evidence="4">
    <location>
        <begin position="45"/>
        <end position="125"/>
    </location>
</feature>
<dbReference type="EMBL" id="CP097504">
    <property type="protein sequence ID" value="URD90490.1"/>
    <property type="molecule type" value="Genomic_DNA"/>
</dbReference>
<dbReference type="AlphaFoldDB" id="A0A9E7F5W9"/>
<sequence>MELKKKHTRRKYHPHRPPLPHRVETRSYASICNKFDISLVFIDVNLLWILHDWTDEQCARILKNCWKALPEEGKVIVVEYLLPVIPEPNSRSQGIFPLDIGMMMHTGGRERTQEEFEAMAKEAGFTGFKGTYISLYSWLLEFTKSIKKDLSCAAAVE</sequence>
<dbReference type="Proteomes" id="UP001055439">
    <property type="component" value="Chromosome 2"/>
</dbReference>
<dbReference type="InterPro" id="IPR016461">
    <property type="entry name" value="COMT-like"/>
</dbReference>
<keyword evidence="6" id="KW-1185">Reference proteome</keyword>
<dbReference type="GO" id="GO:0032259">
    <property type="term" value="P:methylation"/>
    <property type="evidence" value="ECO:0007669"/>
    <property type="project" value="UniProtKB-KW"/>
</dbReference>
<dbReference type="Pfam" id="PF00891">
    <property type="entry name" value="Methyltransf_2"/>
    <property type="match status" value="1"/>
</dbReference>
<protein>
    <submittedName>
        <fullName evidence="5">Caffeic acid</fullName>
    </submittedName>
</protein>
<dbReference type="InterPro" id="IPR001077">
    <property type="entry name" value="COMT_C"/>
</dbReference>
<dbReference type="SUPFAM" id="SSF53335">
    <property type="entry name" value="S-adenosyl-L-methionine-dependent methyltransferases"/>
    <property type="match status" value="1"/>
</dbReference>
<dbReference type="GO" id="GO:0008171">
    <property type="term" value="F:O-methyltransferase activity"/>
    <property type="evidence" value="ECO:0007669"/>
    <property type="project" value="InterPro"/>
</dbReference>
<keyword evidence="3" id="KW-0949">S-adenosyl-L-methionine</keyword>
<dbReference type="Gene3D" id="3.40.50.150">
    <property type="entry name" value="Vaccinia Virus protein VP39"/>
    <property type="match status" value="1"/>
</dbReference>
<gene>
    <name evidence="5" type="ORF">MUK42_27050</name>
</gene>
<evidence type="ECO:0000259" key="4">
    <source>
        <dbReference type="Pfam" id="PF00891"/>
    </source>
</evidence>
<dbReference type="InterPro" id="IPR029063">
    <property type="entry name" value="SAM-dependent_MTases_sf"/>
</dbReference>
<evidence type="ECO:0000256" key="3">
    <source>
        <dbReference type="ARBA" id="ARBA00022691"/>
    </source>
</evidence>
<dbReference type="PANTHER" id="PTHR11746">
    <property type="entry name" value="O-METHYLTRANSFERASE"/>
    <property type="match status" value="1"/>
</dbReference>
<proteinExistence type="predicted"/>
<evidence type="ECO:0000313" key="5">
    <source>
        <dbReference type="EMBL" id="URD90490.1"/>
    </source>
</evidence>
<evidence type="ECO:0000313" key="6">
    <source>
        <dbReference type="Proteomes" id="UP001055439"/>
    </source>
</evidence>
<dbReference type="OrthoDB" id="773187at2759"/>
<evidence type="ECO:0000256" key="2">
    <source>
        <dbReference type="ARBA" id="ARBA00022679"/>
    </source>
</evidence>
<evidence type="ECO:0000256" key="1">
    <source>
        <dbReference type="ARBA" id="ARBA00022603"/>
    </source>
</evidence>
<accession>A0A9E7F5W9</accession>
<organism evidence="5 6">
    <name type="scientific">Musa troglodytarum</name>
    <name type="common">fe'i banana</name>
    <dbReference type="NCBI Taxonomy" id="320322"/>
    <lineage>
        <taxon>Eukaryota</taxon>
        <taxon>Viridiplantae</taxon>
        <taxon>Streptophyta</taxon>
        <taxon>Embryophyta</taxon>
        <taxon>Tracheophyta</taxon>
        <taxon>Spermatophyta</taxon>
        <taxon>Magnoliopsida</taxon>
        <taxon>Liliopsida</taxon>
        <taxon>Zingiberales</taxon>
        <taxon>Musaceae</taxon>
        <taxon>Musa</taxon>
    </lineage>
</organism>
<keyword evidence="1" id="KW-0489">Methyltransferase</keyword>
<reference evidence="5" key="1">
    <citation type="submission" date="2022-05" db="EMBL/GenBank/DDBJ databases">
        <title>The Musa troglodytarum L. genome provides insights into the mechanism of non-climacteric behaviour and enrichment of carotenoids.</title>
        <authorList>
            <person name="Wang J."/>
        </authorList>
    </citation>
    <scope>NUCLEOTIDE SEQUENCE</scope>
    <source>
        <tissue evidence="5">Leaf</tissue>
    </source>
</reference>
<name>A0A9E7F5W9_9LILI</name>